<protein>
    <submittedName>
        <fullName evidence="1">Uncharacterized protein</fullName>
    </submittedName>
</protein>
<evidence type="ECO:0000313" key="2">
    <source>
        <dbReference type="Proteomes" id="UP001529510"/>
    </source>
</evidence>
<proteinExistence type="predicted"/>
<dbReference type="PANTHER" id="PTHR46624:SF2">
    <property type="entry name" value="SI:CH211-11N16.2-RELATED"/>
    <property type="match status" value="1"/>
</dbReference>
<dbReference type="InterPro" id="IPR042427">
    <property type="entry name" value="ZFYV1"/>
</dbReference>
<dbReference type="PANTHER" id="PTHR46624">
    <property type="entry name" value="AGAP002036-PA"/>
    <property type="match status" value="1"/>
</dbReference>
<dbReference type="EMBL" id="JAMKFB020000015">
    <property type="protein sequence ID" value="KAL0174068.1"/>
    <property type="molecule type" value="Genomic_DNA"/>
</dbReference>
<feature type="non-terminal residue" evidence="1">
    <location>
        <position position="1"/>
    </location>
</feature>
<name>A0ABD0PJ28_CIRMR</name>
<evidence type="ECO:0000313" key="1">
    <source>
        <dbReference type="EMBL" id="KAL0174068.1"/>
    </source>
</evidence>
<accession>A0ABD0PJ28</accession>
<keyword evidence="2" id="KW-1185">Reference proteome</keyword>
<organism evidence="1 2">
    <name type="scientific">Cirrhinus mrigala</name>
    <name type="common">Mrigala</name>
    <dbReference type="NCBI Taxonomy" id="683832"/>
    <lineage>
        <taxon>Eukaryota</taxon>
        <taxon>Metazoa</taxon>
        <taxon>Chordata</taxon>
        <taxon>Craniata</taxon>
        <taxon>Vertebrata</taxon>
        <taxon>Euteleostomi</taxon>
        <taxon>Actinopterygii</taxon>
        <taxon>Neopterygii</taxon>
        <taxon>Teleostei</taxon>
        <taxon>Ostariophysi</taxon>
        <taxon>Cypriniformes</taxon>
        <taxon>Cyprinidae</taxon>
        <taxon>Labeoninae</taxon>
        <taxon>Labeonini</taxon>
        <taxon>Cirrhinus</taxon>
    </lineage>
</organism>
<dbReference type="Proteomes" id="UP001529510">
    <property type="component" value="Unassembled WGS sequence"/>
</dbReference>
<feature type="non-terminal residue" evidence="1">
    <location>
        <position position="52"/>
    </location>
</feature>
<sequence>TDHQNAAQRVLDGMNYIIQSVTEYSSGPTKAVAAWLTDQVAPPYWKPNSEII</sequence>
<comment type="caution">
    <text evidence="1">The sequence shown here is derived from an EMBL/GenBank/DDBJ whole genome shotgun (WGS) entry which is preliminary data.</text>
</comment>
<gene>
    <name evidence="1" type="ORF">M9458_030036</name>
</gene>
<dbReference type="AlphaFoldDB" id="A0ABD0PJ28"/>
<reference evidence="1 2" key="1">
    <citation type="submission" date="2024-05" db="EMBL/GenBank/DDBJ databases">
        <title>Genome sequencing and assembly of Indian major carp, Cirrhinus mrigala (Hamilton, 1822).</title>
        <authorList>
            <person name="Mohindra V."/>
            <person name="Chowdhury L.M."/>
            <person name="Lal K."/>
            <person name="Jena J.K."/>
        </authorList>
    </citation>
    <scope>NUCLEOTIDE SEQUENCE [LARGE SCALE GENOMIC DNA]</scope>
    <source>
        <strain evidence="1">CM1030</strain>
        <tissue evidence="1">Blood</tissue>
    </source>
</reference>